<evidence type="ECO:0000313" key="2">
    <source>
        <dbReference type="Proteomes" id="UP001652622"/>
    </source>
</evidence>
<feature type="region of interest" description="Disordered" evidence="1">
    <location>
        <begin position="1"/>
        <end position="27"/>
    </location>
</feature>
<feature type="compositionally biased region" description="Basic residues" evidence="1">
    <location>
        <begin position="1"/>
        <end position="18"/>
    </location>
</feature>
<dbReference type="Proteomes" id="UP001652622">
    <property type="component" value="Unplaced"/>
</dbReference>
<accession>A0ABM3YYL8</accession>
<dbReference type="RefSeq" id="XP_060541220.1">
    <property type="nucleotide sequence ID" value="XM_060685237.1"/>
</dbReference>
<protein>
    <submittedName>
        <fullName evidence="3">Dynein axonemal heavy chain 2-like</fullName>
    </submittedName>
</protein>
<keyword evidence="2" id="KW-1185">Reference proteome</keyword>
<reference evidence="3" key="1">
    <citation type="submission" date="2025-08" db="UniProtKB">
        <authorList>
            <consortium name="RefSeq"/>
        </authorList>
    </citation>
    <scope>IDENTIFICATION</scope>
    <source>
        <tissue evidence="3">Blood</tissue>
    </source>
</reference>
<proteinExistence type="predicted"/>
<evidence type="ECO:0000313" key="3">
    <source>
        <dbReference type="RefSeq" id="XP_060541220.1"/>
    </source>
</evidence>
<feature type="non-terminal residue" evidence="3">
    <location>
        <position position="240"/>
    </location>
</feature>
<name>A0ABM3YYL8_PANGU</name>
<organism evidence="2 3">
    <name type="scientific">Pantherophis guttatus</name>
    <name type="common">Corn snake</name>
    <name type="synonym">Elaphe guttata</name>
    <dbReference type="NCBI Taxonomy" id="94885"/>
    <lineage>
        <taxon>Eukaryota</taxon>
        <taxon>Metazoa</taxon>
        <taxon>Chordata</taxon>
        <taxon>Craniata</taxon>
        <taxon>Vertebrata</taxon>
        <taxon>Euteleostomi</taxon>
        <taxon>Lepidosauria</taxon>
        <taxon>Squamata</taxon>
        <taxon>Bifurcata</taxon>
        <taxon>Unidentata</taxon>
        <taxon>Episquamata</taxon>
        <taxon>Toxicofera</taxon>
        <taxon>Serpentes</taxon>
        <taxon>Colubroidea</taxon>
        <taxon>Colubridae</taxon>
        <taxon>Colubrinae</taxon>
        <taxon>Pantherophis</taxon>
    </lineage>
</organism>
<evidence type="ECO:0000256" key="1">
    <source>
        <dbReference type="SAM" id="MobiDB-lite"/>
    </source>
</evidence>
<gene>
    <name evidence="3" type="primary">LOC117658939</name>
</gene>
<dbReference type="GeneID" id="117658939"/>
<sequence>MSARRRGTVAEKKGKRASRAISLSGQKNDLTTPSVVDELDYIQPNVPEEAEENVELVIVPSTPMEGEADLKPCLRKRLSLSGVTEEMWTEEHLAAMDQFLKDVTQTMIVFYVDDFAGLKVEPVIPHQEQKQLAYFIRQENAEITEENFHEVVQFGSVRRPYIDSLMRTLNAAYLPRLFRKGSWPESIKNEFFSEIYHFMTSLTDTRYKMKGRTVLYIPIESFTITPEVAQKDKAVVHRLE</sequence>